<reference evidence="1" key="1">
    <citation type="submission" date="2022-09" db="EMBL/GenBank/DDBJ databases">
        <title>Fusarium specimens isolated from Avocado Roots.</title>
        <authorList>
            <person name="Stajich J."/>
            <person name="Roper C."/>
            <person name="Heimlech-Rivalta G."/>
        </authorList>
    </citation>
    <scope>NUCLEOTIDE SEQUENCE</scope>
    <source>
        <strain evidence="1">CF00136</strain>
    </source>
</reference>
<evidence type="ECO:0000313" key="2">
    <source>
        <dbReference type="Proteomes" id="UP001152049"/>
    </source>
</evidence>
<dbReference type="EMBL" id="JAOQAZ010000019">
    <property type="protein sequence ID" value="KAJ4256164.1"/>
    <property type="molecule type" value="Genomic_DNA"/>
</dbReference>
<accession>A0A9W8RVS2</accession>
<evidence type="ECO:0000313" key="1">
    <source>
        <dbReference type="EMBL" id="KAJ4256164.1"/>
    </source>
</evidence>
<keyword evidence="2" id="KW-1185">Reference proteome</keyword>
<comment type="caution">
    <text evidence="1">The sequence shown here is derived from an EMBL/GenBank/DDBJ whole genome shotgun (WGS) entry which is preliminary data.</text>
</comment>
<dbReference type="OrthoDB" id="5062850at2759"/>
<proteinExistence type="predicted"/>
<gene>
    <name evidence="1" type="ORF">NW762_009241</name>
</gene>
<sequence length="149" mass="17057">MPANSFTLILDGERDGGFSSDFFDQVVHRYIAFEKAFRECKVCPPTSPKETRFAADGVMEAVQQLVDQHSSNQTSPSNTSLVSCNFNPGRPWNVEPLVQERSNWSESTWREERNGGYDHMIDLPPEYPSLSRRYLESYERESDVADRQG</sequence>
<protein>
    <submittedName>
        <fullName evidence="1">Uncharacterized protein</fullName>
    </submittedName>
</protein>
<dbReference type="AlphaFoldDB" id="A0A9W8RVS2"/>
<dbReference type="Proteomes" id="UP001152049">
    <property type="component" value="Unassembled WGS sequence"/>
</dbReference>
<name>A0A9W8RVS2_9HYPO</name>
<organism evidence="1 2">
    <name type="scientific">Fusarium torreyae</name>
    <dbReference type="NCBI Taxonomy" id="1237075"/>
    <lineage>
        <taxon>Eukaryota</taxon>
        <taxon>Fungi</taxon>
        <taxon>Dikarya</taxon>
        <taxon>Ascomycota</taxon>
        <taxon>Pezizomycotina</taxon>
        <taxon>Sordariomycetes</taxon>
        <taxon>Hypocreomycetidae</taxon>
        <taxon>Hypocreales</taxon>
        <taxon>Nectriaceae</taxon>
        <taxon>Fusarium</taxon>
    </lineage>
</organism>